<dbReference type="SUPFAM" id="SSF53659">
    <property type="entry name" value="Isocitrate/Isopropylmalate dehydrogenase-like"/>
    <property type="match status" value="1"/>
</dbReference>
<dbReference type="PANTHER" id="PTHR11822:SF21">
    <property type="entry name" value="ISOCITRATE DEHYDROGENASE [NADP], MITOCHONDRIAL"/>
    <property type="match status" value="1"/>
</dbReference>
<evidence type="ECO:0000256" key="6">
    <source>
        <dbReference type="ARBA" id="ARBA00023002"/>
    </source>
</evidence>
<dbReference type="InterPro" id="IPR004790">
    <property type="entry name" value="Isocitrate_DH_NADP"/>
</dbReference>
<keyword evidence="3 8" id="KW-0816">Tricarboxylic acid cycle</keyword>
<evidence type="ECO:0000256" key="10">
    <source>
        <dbReference type="PIRSR" id="PIRSR000108-3"/>
    </source>
</evidence>
<organism evidence="12 13">
    <name type="scientific">Babesia duncani</name>
    <dbReference type="NCBI Taxonomy" id="323732"/>
    <lineage>
        <taxon>Eukaryota</taxon>
        <taxon>Sar</taxon>
        <taxon>Alveolata</taxon>
        <taxon>Apicomplexa</taxon>
        <taxon>Aconoidasida</taxon>
        <taxon>Piroplasmida</taxon>
        <taxon>Babesiidae</taxon>
        <taxon>Babesia</taxon>
    </lineage>
</organism>
<proteinExistence type="inferred from homology"/>
<keyword evidence="7 8" id="KW-0464">Manganese</keyword>
<dbReference type="NCBIfam" id="NF006156">
    <property type="entry name" value="PRK08299.1"/>
    <property type="match status" value="1"/>
</dbReference>
<sequence>MTNGHNRIVHCLLNGFGKMHCNLACYRNSILGASLGLHAKNTNRHFSEQGKSNDGIFDLKGIINIEKPLVEMRGDAMAQVLSDMVKEQLLKPYLRMPLDTFDLSLENRIKTNNEVVFQAIDAIRTYNIGVKIPTLALTSNTCNVPEKKSWFSASVTLREHLDGALFREPILVDNMDRLIKTWTKPIIVCRHAFGDQYMHQSMEINKSGKVELKFTPEDGSEPMIKCIHNFKNDNYGVCLGMFNTQKSVSSFARCCFRYCLQHKLPLYLSIKQTVLEAYDGMFKMVFDNIYKEFKEDFKAAGIWYDTLFVDEMVVQALRSEGGFVWACKNYDGDVNADLVSVGFGSRWLMTSTLLCPDYRSCVIEPAHGPIPNHYEKYKQGMKTSTIPLATIFSWTRALQKRQVKNMGFINF</sequence>
<feature type="site" description="Critical for catalysis" evidence="9">
    <location>
        <position position="197"/>
    </location>
</feature>
<accession>A0AAD9PL19</accession>
<evidence type="ECO:0000256" key="3">
    <source>
        <dbReference type="ARBA" id="ARBA00022532"/>
    </source>
</evidence>
<comment type="similarity">
    <text evidence="2 8">Belongs to the isocitrate and isopropylmalate dehydrogenases family.</text>
</comment>
<keyword evidence="4 8" id="KW-0479">Metal-binding</keyword>
<dbReference type="KEGG" id="bdw:94336231"/>
<protein>
    <recommendedName>
        <fullName evidence="8">Isocitrate dehydrogenase [NADP]</fullName>
        <ecNumber evidence="8">1.1.1.42</ecNumber>
    </recommendedName>
</protein>
<dbReference type="GO" id="GO:0046872">
    <property type="term" value="F:metal ion binding"/>
    <property type="evidence" value="ECO:0007669"/>
    <property type="project" value="UniProtKB-KW"/>
</dbReference>
<dbReference type="GO" id="GO:0006739">
    <property type="term" value="P:NADP+ metabolic process"/>
    <property type="evidence" value="ECO:0007669"/>
    <property type="project" value="TreeGrafter"/>
</dbReference>
<comment type="catalytic activity">
    <reaction evidence="8">
        <text>D-threo-isocitrate + NADP(+) = 2-oxoglutarate + CO2 + NADPH</text>
        <dbReference type="Rhea" id="RHEA:19629"/>
        <dbReference type="ChEBI" id="CHEBI:15562"/>
        <dbReference type="ChEBI" id="CHEBI:16526"/>
        <dbReference type="ChEBI" id="CHEBI:16810"/>
        <dbReference type="ChEBI" id="CHEBI:57783"/>
        <dbReference type="ChEBI" id="CHEBI:58349"/>
        <dbReference type="EC" id="1.1.1.42"/>
    </reaction>
</comment>
<dbReference type="PANTHER" id="PTHR11822">
    <property type="entry name" value="NADP-SPECIFIC ISOCITRATE DEHYDROGENASE"/>
    <property type="match status" value="1"/>
</dbReference>
<comment type="cofactor">
    <cofactor evidence="8 10">
        <name>Mg(2+)</name>
        <dbReference type="ChEBI" id="CHEBI:18420"/>
    </cofactor>
    <cofactor evidence="8 10">
        <name>Mn(2+)</name>
        <dbReference type="ChEBI" id="CHEBI:29035"/>
    </cofactor>
    <text evidence="8 10">Binds 1 Mg(2+) or Mn(2+) ion per subunit.</text>
</comment>
<dbReference type="GeneID" id="94336231"/>
<evidence type="ECO:0000259" key="11">
    <source>
        <dbReference type="SMART" id="SM01329"/>
    </source>
</evidence>
<feature type="site" description="Critical for catalysis" evidence="9">
    <location>
        <position position="271"/>
    </location>
</feature>
<evidence type="ECO:0000256" key="8">
    <source>
        <dbReference type="PIRNR" id="PIRNR000108"/>
    </source>
</evidence>
<feature type="domain" description="Isopropylmalate dehydrogenase-like" evidence="11">
    <location>
        <begin position="68"/>
        <end position="409"/>
    </location>
</feature>
<dbReference type="GO" id="GO:0006099">
    <property type="term" value="P:tricarboxylic acid cycle"/>
    <property type="evidence" value="ECO:0007669"/>
    <property type="project" value="UniProtKB-KW"/>
</dbReference>
<keyword evidence="6 8" id="KW-0560">Oxidoreductase</keyword>
<dbReference type="InterPro" id="IPR024084">
    <property type="entry name" value="IsoPropMal-DH-like_dom"/>
</dbReference>
<keyword evidence="13" id="KW-1185">Reference proteome</keyword>
<gene>
    <name evidence="12" type="ORF">BdWA1_001933</name>
</gene>
<evidence type="ECO:0000256" key="2">
    <source>
        <dbReference type="ARBA" id="ARBA00007769"/>
    </source>
</evidence>
<evidence type="ECO:0000256" key="9">
    <source>
        <dbReference type="PIRSR" id="PIRSR000108-1"/>
    </source>
</evidence>
<dbReference type="RefSeq" id="XP_067803526.1">
    <property type="nucleotide sequence ID" value="XM_067946962.1"/>
</dbReference>
<name>A0AAD9PL19_9APIC</name>
<dbReference type="AlphaFoldDB" id="A0AAD9PL19"/>
<evidence type="ECO:0000256" key="1">
    <source>
        <dbReference type="ARBA" id="ARBA00001936"/>
    </source>
</evidence>
<feature type="binding site" evidence="10">
    <location>
        <position position="310"/>
    </location>
    <ligand>
        <name>Mn(2+)</name>
        <dbReference type="ChEBI" id="CHEBI:29035"/>
    </ligand>
</feature>
<comment type="cofactor">
    <cofactor evidence="1">
        <name>Mn(2+)</name>
        <dbReference type="ChEBI" id="CHEBI:29035"/>
    </cofactor>
</comment>
<dbReference type="Gene3D" id="3.40.718.10">
    <property type="entry name" value="Isopropylmalate Dehydrogenase"/>
    <property type="match status" value="1"/>
</dbReference>
<dbReference type="GO" id="GO:0006102">
    <property type="term" value="P:isocitrate metabolic process"/>
    <property type="evidence" value="ECO:0007669"/>
    <property type="project" value="InterPro"/>
</dbReference>
<dbReference type="PIRSF" id="PIRSF000108">
    <property type="entry name" value="IDH_NADP"/>
    <property type="match status" value="1"/>
</dbReference>
<evidence type="ECO:0000313" key="12">
    <source>
        <dbReference type="EMBL" id="KAK2196684.1"/>
    </source>
</evidence>
<dbReference type="Proteomes" id="UP001214638">
    <property type="component" value="Unassembled WGS sequence"/>
</dbReference>
<evidence type="ECO:0000256" key="4">
    <source>
        <dbReference type="ARBA" id="ARBA00022723"/>
    </source>
</evidence>
<evidence type="ECO:0000313" key="13">
    <source>
        <dbReference type="Proteomes" id="UP001214638"/>
    </source>
</evidence>
<keyword evidence="5 8" id="KW-0460">Magnesium</keyword>
<evidence type="ECO:0000256" key="5">
    <source>
        <dbReference type="ARBA" id="ARBA00022842"/>
    </source>
</evidence>
<reference evidence="12" key="1">
    <citation type="journal article" date="2023" name="Nat. Microbiol.">
        <title>Babesia duncani multi-omics identifies virulence factors and drug targets.</title>
        <authorList>
            <person name="Singh P."/>
            <person name="Lonardi S."/>
            <person name="Liang Q."/>
            <person name="Vydyam P."/>
            <person name="Khabirova E."/>
            <person name="Fang T."/>
            <person name="Gihaz S."/>
            <person name="Thekkiniath J."/>
            <person name="Munshi M."/>
            <person name="Abel S."/>
            <person name="Ciampossin L."/>
            <person name="Batugedara G."/>
            <person name="Gupta M."/>
            <person name="Lu X.M."/>
            <person name="Lenz T."/>
            <person name="Chakravarty S."/>
            <person name="Cornillot E."/>
            <person name="Hu Y."/>
            <person name="Ma W."/>
            <person name="Gonzalez L.M."/>
            <person name="Sanchez S."/>
            <person name="Estrada K."/>
            <person name="Sanchez-Flores A."/>
            <person name="Montero E."/>
            <person name="Harb O.S."/>
            <person name="Le Roch K.G."/>
            <person name="Mamoun C.B."/>
        </authorList>
    </citation>
    <scope>NUCLEOTIDE SEQUENCE</scope>
    <source>
        <strain evidence="12">WA1</strain>
    </source>
</reference>
<dbReference type="GO" id="GO:0004450">
    <property type="term" value="F:isocitrate dehydrogenase (NADP+) activity"/>
    <property type="evidence" value="ECO:0007669"/>
    <property type="project" value="UniProtKB-EC"/>
</dbReference>
<comment type="caution">
    <text evidence="12">The sequence shown here is derived from an EMBL/GenBank/DDBJ whole genome shotgun (WGS) entry which is preliminary data.</text>
</comment>
<evidence type="ECO:0000256" key="7">
    <source>
        <dbReference type="ARBA" id="ARBA00023211"/>
    </source>
</evidence>
<dbReference type="GO" id="GO:0005739">
    <property type="term" value="C:mitochondrion"/>
    <property type="evidence" value="ECO:0007669"/>
    <property type="project" value="TreeGrafter"/>
</dbReference>
<dbReference type="SMART" id="SM01329">
    <property type="entry name" value="Iso_dh"/>
    <property type="match status" value="1"/>
</dbReference>
<dbReference type="EC" id="1.1.1.42" evidence="8"/>
<dbReference type="Pfam" id="PF00180">
    <property type="entry name" value="Iso_dh"/>
    <property type="match status" value="1"/>
</dbReference>
<feature type="binding site" evidence="10">
    <location>
        <position position="333"/>
    </location>
    <ligand>
        <name>Mn(2+)</name>
        <dbReference type="ChEBI" id="CHEBI:29035"/>
    </ligand>
</feature>
<dbReference type="EMBL" id="JALLKP010000002">
    <property type="protein sequence ID" value="KAK2196684.1"/>
    <property type="molecule type" value="Genomic_DNA"/>
</dbReference>
<keyword evidence="8" id="KW-0521">NADP</keyword>